<organism evidence="1 2">
    <name type="scientific">Sphingomonas naphthae</name>
    <dbReference type="NCBI Taxonomy" id="1813468"/>
    <lineage>
        <taxon>Bacteria</taxon>
        <taxon>Pseudomonadati</taxon>
        <taxon>Pseudomonadota</taxon>
        <taxon>Alphaproteobacteria</taxon>
        <taxon>Sphingomonadales</taxon>
        <taxon>Sphingomonadaceae</taxon>
        <taxon>Sphingomonas</taxon>
    </lineage>
</organism>
<dbReference type="Pfam" id="PF25209">
    <property type="entry name" value="Phage_capsid_4"/>
    <property type="match status" value="1"/>
</dbReference>
<protein>
    <submittedName>
        <fullName evidence="1">Mu-like prophage major head subunit gpT family protein</fullName>
    </submittedName>
</protein>
<name>A0ABY7TL21_9SPHN</name>
<keyword evidence="2" id="KW-1185">Reference proteome</keyword>
<proteinExistence type="predicted"/>
<dbReference type="RefSeq" id="WP_273688582.1">
    <property type="nucleotide sequence ID" value="NZ_CP117411.1"/>
</dbReference>
<gene>
    <name evidence="1" type="ORF">PQ455_01500</name>
</gene>
<sequence length="652" mass="70265">MPDFQERASPAPMMLRAAEVRPSSYRAEDNSIEVCWTTGAAGTRFDWMDGTFYVEELSVEPQAVRLDRMNAGICLLDSHEQYTLRSVLGSVLPASASVNGAQGVCRVRLATTPDVADTVQKIIDGHIRFVSVGYNVFTYLRTETEGAYPHLLATDWEPVELSMVTVPFDAGAQVRARSAEQGGTHPCIIRGAAAPQEKETMPDPVIEPAAEPAPAPAPAPVADPTPAVRAVSTDTIIARADKLGADFALDLVKRHAATPFTEVSLLEAVTEEYAKRTAAPKPIDNNDTRVKVGNPVASGEKFRSAIEQAILSHGKRPSETPEEARHFRGMRLSEMARFALEAQGRSSVGLRGVDLFVEATGTRYGAHTTSDFGTALANTANKSMRDGYVAAEQTFWPLVRRKTLPDFKPATLVSLSALSPFLAVLENAEFKRLTARDTGDSFKLGTYGGIFAITRQAIINDDAGIFAEVPAEMGRLAADLESDTIYALLNGNPNTYDGNPLFSTAHGNLAASGQPITVASLALGRQAMMTQKGEGGRYIGGNYPKFLVVGPAKQTEAEQFMAQIVPNTNSGVNPFAGRMQIIVDPRITDNSWYLIADPAAIPTLLALLLAGCEEVFLDTRTGFDVDGTEWKGRHDFGGKAIDWRGAYKNPGN</sequence>
<evidence type="ECO:0000313" key="2">
    <source>
        <dbReference type="Proteomes" id="UP001220395"/>
    </source>
</evidence>
<dbReference type="EMBL" id="CP117411">
    <property type="protein sequence ID" value="WCT73936.1"/>
    <property type="molecule type" value="Genomic_DNA"/>
</dbReference>
<reference evidence="1 2" key="1">
    <citation type="submission" date="2023-02" db="EMBL/GenBank/DDBJ databases">
        <title>Genome sequence of Sphingomonas naphthae.</title>
        <authorList>
            <person name="Kim S."/>
            <person name="Heo J."/>
            <person name="Kwon S.-W."/>
        </authorList>
    </citation>
    <scope>NUCLEOTIDE SEQUENCE [LARGE SCALE GENOMIC DNA]</scope>
    <source>
        <strain evidence="1 2">KACC 18716</strain>
    </source>
</reference>
<accession>A0ABY7TL21</accession>
<dbReference type="Proteomes" id="UP001220395">
    <property type="component" value="Chromosome"/>
</dbReference>
<evidence type="ECO:0000313" key="1">
    <source>
        <dbReference type="EMBL" id="WCT73936.1"/>
    </source>
</evidence>
<dbReference type="NCBIfam" id="NF045541">
    <property type="entry name" value="scaf_prot_MCP2"/>
    <property type="match status" value="1"/>
</dbReference>